<dbReference type="eggNOG" id="COG0582">
    <property type="taxonomic scope" value="Bacteria"/>
</dbReference>
<dbReference type="AlphaFoldDB" id="A0A074T8F3"/>
<keyword evidence="3" id="KW-0233">DNA recombination</keyword>
<evidence type="ECO:0000256" key="4">
    <source>
        <dbReference type="PROSITE-ProRule" id="PRU01248"/>
    </source>
</evidence>
<dbReference type="PROSITE" id="PS51898">
    <property type="entry name" value="TYR_RECOMBINASE"/>
    <property type="match status" value="1"/>
</dbReference>
<dbReference type="EMBL" id="JHEH01000052">
    <property type="protein sequence ID" value="KEP67989.1"/>
    <property type="molecule type" value="Genomic_DNA"/>
</dbReference>
<evidence type="ECO:0000256" key="2">
    <source>
        <dbReference type="ARBA" id="ARBA00023125"/>
    </source>
</evidence>
<dbReference type="GO" id="GO:0006310">
    <property type="term" value="P:DNA recombination"/>
    <property type="evidence" value="ECO:0007669"/>
    <property type="project" value="UniProtKB-KW"/>
</dbReference>
<reference evidence="7 8" key="1">
    <citation type="submission" date="2014-03" db="EMBL/GenBank/DDBJ databases">
        <title>The draft genome sequence of Thioclava dalianensis DLFJ1-1.</title>
        <authorList>
            <person name="Lai Q."/>
            <person name="Shao Z."/>
        </authorList>
    </citation>
    <scope>NUCLEOTIDE SEQUENCE [LARGE SCALE GENOMIC DNA]</scope>
    <source>
        <strain evidence="7 8">DLFJ1-1</strain>
    </source>
</reference>
<organism evidence="7 8">
    <name type="scientific">Thioclava dalianensis</name>
    <dbReference type="NCBI Taxonomy" id="1185766"/>
    <lineage>
        <taxon>Bacteria</taxon>
        <taxon>Pseudomonadati</taxon>
        <taxon>Pseudomonadota</taxon>
        <taxon>Alphaproteobacteria</taxon>
        <taxon>Rhodobacterales</taxon>
        <taxon>Paracoccaceae</taxon>
        <taxon>Thioclava</taxon>
    </lineage>
</organism>
<keyword evidence="8" id="KW-1185">Reference proteome</keyword>
<dbReference type="OrthoDB" id="5513193at2"/>
<comment type="caution">
    <text evidence="7">The sequence shown here is derived from an EMBL/GenBank/DDBJ whole genome shotgun (WGS) entry which is preliminary data.</text>
</comment>
<evidence type="ECO:0000313" key="8">
    <source>
        <dbReference type="Proteomes" id="UP000027725"/>
    </source>
</evidence>
<dbReference type="GO" id="GO:0015074">
    <property type="term" value="P:DNA integration"/>
    <property type="evidence" value="ECO:0007669"/>
    <property type="project" value="UniProtKB-KW"/>
</dbReference>
<dbReference type="InterPro" id="IPR044068">
    <property type="entry name" value="CB"/>
</dbReference>
<dbReference type="InterPro" id="IPR002104">
    <property type="entry name" value="Integrase_catalytic"/>
</dbReference>
<dbReference type="Gene3D" id="1.10.150.130">
    <property type="match status" value="1"/>
</dbReference>
<dbReference type="RefSeq" id="WP_051693708.1">
    <property type="nucleotide sequence ID" value="NZ_FOVB01000024.1"/>
</dbReference>
<gene>
    <name evidence="7" type="ORF">DL1_16830</name>
</gene>
<evidence type="ECO:0000259" key="6">
    <source>
        <dbReference type="PROSITE" id="PS51900"/>
    </source>
</evidence>
<name>A0A074T8F3_9RHOB</name>
<protein>
    <submittedName>
        <fullName evidence="7">Integrase</fullName>
    </submittedName>
</protein>
<dbReference type="InterPro" id="IPR013762">
    <property type="entry name" value="Integrase-like_cat_sf"/>
</dbReference>
<dbReference type="STRING" id="1185766.SAMN05216224_1242"/>
<dbReference type="InterPro" id="IPR010998">
    <property type="entry name" value="Integrase_recombinase_N"/>
</dbReference>
<accession>A0A074T8F3</accession>
<feature type="domain" description="Tyr recombinase" evidence="5">
    <location>
        <begin position="112"/>
        <end position="312"/>
    </location>
</feature>
<evidence type="ECO:0000313" key="7">
    <source>
        <dbReference type="EMBL" id="KEP67989.1"/>
    </source>
</evidence>
<sequence length="312" mass="34691">MPDRRAPADPAQGEAFSKNTRAAYATDWAHFTRWCRLNGIDPLAPSPEIMARYLTGLASPEGSRSVSASTIERRLSGLVWNYAQRDLSFDRKNHELVEVLAQIKRNHARPPVRKEALRTADILAMISTLPFDLRGLRDRAILLLGYAGGLRRSEIVGVDMHQSDTPDGRGWVEISEPGARVVLSAKTGLREFEIGRGRYDASCPVHALEHWLKFSKIRFGPIFTATTRNGKTALKTRLNDKHVARLIKRTARDAKIRSELSDAERAVLFSGDSLREGLAATLALDGPWRVDVSGEDPTRTRFQTNLTKAAGL</sequence>
<keyword evidence="2 4" id="KW-0238">DNA-binding</keyword>
<dbReference type="InterPro" id="IPR011010">
    <property type="entry name" value="DNA_brk_join_enz"/>
</dbReference>
<dbReference type="SUPFAM" id="SSF47823">
    <property type="entry name" value="lambda integrase-like, N-terminal domain"/>
    <property type="match status" value="1"/>
</dbReference>
<evidence type="ECO:0000256" key="1">
    <source>
        <dbReference type="ARBA" id="ARBA00022908"/>
    </source>
</evidence>
<dbReference type="SUPFAM" id="SSF56349">
    <property type="entry name" value="DNA breaking-rejoining enzymes"/>
    <property type="match status" value="1"/>
</dbReference>
<evidence type="ECO:0000256" key="3">
    <source>
        <dbReference type="ARBA" id="ARBA00023172"/>
    </source>
</evidence>
<dbReference type="Gene3D" id="1.10.443.10">
    <property type="entry name" value="Intergrase catalytic core"/>
    <property type="match status" value="1"/>
</dbReference>
<evidence type="ECO:0000259" key="5">
    <source>
        <dbReference type="PROSITE" id="PS51898"/>
    </source>
</evidence>
<keyword evidence="1" id="KW-0229">DNA integration</keyword>
<feature type="domain" description="Core-binding (CB)" evidence="6">
    <location>
        <begin position="7"/>
        <end position="86"/>
    </location>
</feature>
<dbReference type="Proteomes" id="UP000027725">
    <property type="component" value="Unassembled WGS sequence"/>
</dbReference>
<dbReference type="GO" id="GO:0003677">
    <property type="term" value="F:DNA binding"/>
    <property type="evidence" value="ECO:0007669"/>
    <property type="project" value="UniProtKB-UniRule"/>
</dbReference>
<proteinExistence type="predicted"/>
<dbReference type="PROSITE" id="PS51900">
    <property type="entry name" value="CB"/>
    <property type="match status" value="1"/>
</dbReference>